<name>A0AAD3H0W3_9STRA</name>
<feature type="region of interest" description="Disordered" evidence="1">
    <location>
        <begin position="262"/>
        <end position="303"/>
    </location>
</feature>
<feature type="transmembrane region" description="Helical" evidence="2">
    <location>
        <begin position="44"/>
        <end position="66"/>
    </location>
</feature>
<organism evidence="3 4">
    <name type="scientific">Chaetoceros tenuissimus</name>
    <dbReference type="NCBI Taxonomy" id="426638"/>
    <lineage>
        <taxon>Eukaryota</taxon>
        <taxon>Sar</taxon>
        <taxon>Stramenopiles</taxon>
        <taxon>Ochrophyta</taxon>
        <taxon>Bacillariophyta</taxon>
        <taxon>Coscinodiscophyceae</taxon>
        <taxon>Chaetocerotophycidae</taxon>
        <taxon>Chaetocerotales</taxon>
        <taxon>Chaetocerotaceae</taxon>
        <taxon>Chaetoceros</taxon>
    </lineage>
</organism>
<evidence type="ECO:0000313" key="4">
    <source>
        <dbReference type="Proteomes" id="UP001054902"/>
    </source>
</evidence>
<comment type="caution">
    <text evidence="3">The sequence shown here is derived from an EMBL/GenBank/DDBJ whole genome shotgun (WGS) entry which is preliminary data.</text>
</comment>
<feature type="transmembrane region" description="Helical" evidence="2">
    <location>
        <begin position="146"/>
        <end position="167"/>
    </location>
</feature>
<feature type="transmembrane region" description="Helical" evidence="2">
    <location>
        <begin position="78"/>
        <end position="97"/>
    </location>
</feature>
<accession>A0AAD3H0W3</accession>
<keyword evidence="4" id="KW-1185">Reference proteome</keyword>
<sequence length="303" mass="33667">MNFPTAIEYLTASFALAPEFQNLTMAIQGAMTVRNGPNKEKKMAGFHAFCQGLVLAYGGGLLTPLWMGRPTPMLGNDLCFAFCLIAYSLVNFIPLDIGYSVLNTFPARVLTVMGAQLFRNRGLITFVNIAYEAFKDNPSKYYPTPVFGPILNAAILGNMGSFFFNGFHAHLQNGMPWAFQNGLFIATTYHFTANDKGPIGEFMREMISTYVPIDMDPVLLVTLMGSIFMQIVGILQMPDFFGPTFNPFKILLNPIIFASSTPKKQKKKITVVAPPVQETTQTKKSVSKKKNQKKKATKKKKLQ</sequence>
<dbReference type="EMBL" id="BLLK01000022">
    <property type="protein sequence ID" value="GFH46186.1"/>
    <property type="molecule type" value="Genomic_DNA"/>
</dbReference>
<protein>
    <submittedName>
        <fullName evidence="3">Uncharacterized protein</fullName>
    </submittedName>
</protein>
<reference evidence="3 4" key="1">
    <citation type="journal article" date="2021" name="Sci. Rep.">
        <title>The genome of the diatom Chaetoceros tenuissimus carries an ancient integrated fragment of an extant virus.</title>
        <authorList>
            <person name="Hongo Y."/>
            <person name="Kimura K."/>
            <person name="Takaki Y."/>
            <person name="Yoshida Y."/>
            <person name="Baba S."/>
            <person name="Kobayashi G."/>
            <person name="Nagasaki K."/>
            <person name="Hano T."/>
            <person name="Tomaru Y."/>
        </authorList>
    </citation>
    <scope>NUCLEOTIDE SEQUENCE [LARGE SCALE GENOMIC DNA]</scope>
    <source>
        <strain evidence="3 4">NIES-3715</strain>
    </source>
</reference>
<gene>
    <name evidence="3" type="ORF">CTEN210_02660</name>
</gene>
<evidence type="ECO:0000313" key="3">
    <source>
        <dbReference type="EMBL" id="GFH46186.1"/>
    </source>
</evidence>
<feature type="compositionally biased region" description="Basic residues" evidence="1">
    <location>
        <begin position="285"/>
        <end position="303"/>
    </location>
</feature>
<dbReference type="Proteomes" id="UP001054902">
    <property type="component" value="Unassembled WGS sequence"/>
</dbReference>
<feature type="transmembrane region" description="Helical" evidence="2">
    <location>
        <begin position="218"/>
        <end position="235"/>
    </location>
</feature>
<proteinExistence type="predicted"/>
<keyword evidence="2" id="KW-1133">Transmembrane helix</keyword>
<dbReference type="AlphaFoldDB" id="A0AAD3H0W3"/>
<keyword evidence="2" id="KW-0812">Transmembrane</keyword>
<keyword evidence="2" id="KW-0472">Membrane</keyword>
<evidence type="ECO:0000256" key="2">
    <source>
        <dbReference type="SAM" id="Phobius"/>
    </source>
</evidence>
<evidence type="ECO:0000256" key="1">
    <source>
        <dbReference type="SAM" id="MobiDB-lite"/>
    </source>
</evidence>